<proteinExistence type="predicted"/>
<feature type="non-terminal residue" evidence="2">
    <location>
        <position position="86"/>
    </location>
</feature>
<comment type="caution">
    <text evidence="2">The sequence shown here is derived from an EMBL/GenBank/DDBJ whole genome shotgun (WGS) entry which is preliminary data.</text>
</comment>
<evidence type="ECO:0000256" key="1">
    <source>
        <dbReference type="SAM" id="MobiDB-lite"/>
    </source>
</evidence>
<dbReference type="Proteomes" id="UP000034980">
    <property type="component" value="Unassembled WGS sequence"/>
</dbReference>
<organism evidence="2 3">
    <name type="scientific">Tannerella sp. oral taxon BU063 isolate Cell 8/11</name>
    <dbReference type="NCBI Taxonomy" id="1411915"/>
    <lineage>
        <taxon>Bacteria</taxon>
        <taxon>Pseudomonadati</taxon>
        <taxon>Bacteroidota</taxon>
        <taxon>Bacteroidia</taxon>
        <taxon>Bacteroidales</taxon>
        <taxon>Tannerellaceae</taxon>
        <taxon>Tannerella</taxon>
    </lineage>
</organism>
<sequence length="86" mass="10119">DYDDSSPEIRKNLGRAYYTVTFPYDSSIVKFEFDYAAEVRIWKDTGEPMDVIFGNGMGRNFFSSSFEEQTNRPLRIKDRNHVRRAP</sequence>
<dbReference type="EMBL" id="AYYF01000723">
    <property type="protein sequence ID" value="ETK13255.1"/>
    <property type="molecule type" value="Genomic_DNA"/>
</dbReference>
<evidence type="ECO:0000313" key="3">
    <source>
        <dbReference type="Proteomes" id="UP000034980"/>
    </source>
</evidence>
<gene>
    <name evidence="2" type="ORF">T235_03875</name>
</gene>
<evidence type="ECO:0000313" key="2">
    <source>
        <dbReference type="EMBL" id="ETK13255.1"/>
    </source>
</evidence>
<accession>W2D1G3</accession>
<feature type="region of interest" description="Disordered" evidence="1">
    <location>
        <begin position="67"/>
        <end position="86"/>
    </location>
</feature>
<dbReference type="AlphaFoldDB" id="W2D1G3"/>
<protein>
    <submittedName>
        <fullName evidence="2">Uncharacterized protein</fullName>
    </submittedName>
</protein>
<reference evidence="2 3" key="1">
    <citation type="submission" date="2013-11" db="EMBL/GenBank/DDBJ databases">
        <title>Single cell genomics of uncultured Tannerella BU063 (oral taxon 286).</title>
        <authorList>
            <person name="Beall C.J."/>
            <person name="Campbell A.G."/>
            <person name="Griffen A.L."/>
            <person name="Podar M."/>
            <person name="Leys E.J."/>
        </authorList>
    </citation>
    <scope>NUCLEOTIDE SEQUENCE [LARGE SCALE GENOMIC DNA]</scope>
    <source>
        <strain evidence="2">Cell 8/11</strain>
    </source>
</reference>
<name>W2D1G3_9BACT</name>
<feature type="non-terminal residue" evidence="2">
    <location>
        <position position="1"/>
    </location>
</feature>